<evidence type="ECO:0000313" key="2">
    <source>
        <dbReference type="EMBL" id="PZR77857.1"/>
    </source>
</evidence>
<proteinExistence type="predicted"/>
<dbReference type="PANTHER" id="PTHR41259">
    <property type="entry name" value="DOUBLE-STRAND BREAK REPAIR RAD50 ATPASE, PUTATIVE-RELATED"/>
    <property type="match status" value="1"/>
</dbReference>
<feature type="non-terminal residue" evidence="2">
    <location>
        <position position="135"/>
    </location>
</feature>
<dbReference type="SUPFAM" id="SSF52540">
    <property type="entry name" value="P-loop containing nucleoside triphosphate hydrolases"/>
    <property type="match status" value="1"/>
</dbReference>
<name>A0A2W5Z155_9BACT</name>
<evidence type="ECO:0000259" key="1">
    <source>
        <dbReference type="Pfam" id="PF13476"/>
    </source>
</evidence>
<dbReference type="GO" id="GO:0006302">
    <property type="term" value="P:double-strand break repair"/>
    <property type="evidence" value="ECO:0007669"/>
    <property type="project" value="InterPro"/>
</dbReference>
<gene>
    <name evidence="2" type="ORF">DLM65_14790</name>
</gene>
<feature type="domain" description="Rad50/SbcC-type AAA" evidence="1">
    <location>
        <begin position="5"/>
        <end position="64"/>
    </location>
</feature>
<dbReference type="Proteomes" id="UP000248724">
    <property type="component" value="Unassembled WGS sequence"/>
</dbReference>
<dbReference type="InterPro" id="IPR027417">
    <property type="entry name" value="P-loop_NTPase"/>
</dbReference>
<sequence length="135" mass="15030">MRLERLEIGGFGRLRDVEIDFHPRMTVLLGENESGKSTVHRALRAALYGLDVGGPGRPTERSDWTRWTPWSGGEYSVVLTYELAGGRRLRVARRLEQREHTCQVHEIGGGDVTAEVRVGRSVAPGQLHLGVDETV</sequence>
<protein>
    <recommendedName>
        <fullName evidence="1">Rad50/SbcC-type AAA domain-containing protein</fullName>
    </recommendedName>
</protein>
<dbReference type="AlphaFoldDB" id="A0A2W5Z155"/>
<dbReference type="Pfam" id="PF13476">
    <property type="entry name" value="AAA_23"/>
    <property type="match status" value="1"/>
</dbReference>
<dbReference type="PANTHER" id="PTHR41259:SF1">
    <property type="entry name" value="DOUBLE-STRAND BREAK REPAIR RAD50 ATPASE, PUTATIVE-RELATED"/>
    <property type="match status" value="1"/>
</dbReference>
<dbReference type="InterPro" id="IPR038729">
    <property type="entry name" value="Rad50/SbcC_AAA"/>
</dbReference>
<dbReference type="Gene3D" id="3.40.50.300">
    <property type="entry name" value="P-loop containing nucleotide triphosphate hydrolases"/>
    <property type="match status" value="1"/>
</dbReference>
<reference evidence="2 3" key="1">
    <citation type="journal article" date="2017" name="Nature">
        <title>Atmospheric trace gases support primary production in Antarctic desert surface soil.</title>
        <authorList>
            <person name="Ji M."/>
            <person name="Greening C."/>
            <person name="Vanwonterghem I."/>
            <person name="Carere C.R."/>
            <person name="Bay S.K."/>
            <person name="Steen J.A."/>
            <person name="Montgomery K."/>
            <person name="Lines T."/>
            <person name="Beardall J."/>
            <person name="van Dorst J."/>
            <person name="Snape I."/>
            <person name="Stott M.B."/>
            <person name="Hugenholtz P."/>
            <person name="Ferrari B.C."/>
        </authorList>
    </citation>
    <scope>NUCLEOTIDE SEQUENCE [LARGE SCALE GENOMIC DNA]</scope>
    <source>
        <strain evidence="2">RRmetagenome_bin12</strain>
    </source>
</reference>
<dbReference type="EMBL" id="QHBU01000281">
    <property type="protein sequence ID" value="PZR77857.1"/>
    <property type="molecule type" value="Genomic_DNA"/>
</dbReference>
<comment type="caution">
    <text evidence="2">The sequence shown here is derived from an EMBL/GenBank/DDBJ whole genome shotgun (WGS) entry which is preliminary data.</text>
</comment>
<organism evidence="2 3">
    <name type="scientific">Candidatus Aeolococcus gillhamiae</name>
    <dbReference type="NCBI Taxonomy" id="3127015"/>
    <lineage>
        <taxon>Bacteria</taxon>
        <taxon>Bacillati</taxon>
        <taxon>Candidatus Dormiibacterota</taxon>
        <taxon>Candidatus Dormibacteria</taxon>
        <taxon>Candidatus Aeolococcales</taxon>
        <taxon>Candidatus Aeolococcaceae</taxon>
        <taxon>Candidatus Aeolococcus</taxon>
    </lineage>
</organism>
<evidence type="ECO:0000313" key="3">
    <source>
        <dbReference type="Proteomes" id="UP000248724"/>
    </source>
</evidence>
<accession>A0A2W5Z155</accession>
<dbReference type="GO" id="GO:0016887">
    <property type="term" value="F:ATP hydrolysis activity"/>
    <property type="evidence" value="ECO:0007669"/>
    <property type="project" value="InterPro"/>
</dbReference>